<dbReference type="Gene3D" id="1.10.1740.10">
    <property type="match status" value="1"/>
</dbReference>
<evidence type="ECO:0000259" key="2">
    <source>
        <dbReference type="Pfam" id="PF20239"/>
    </source>
</evidence>
<dbReference type="Pfam" id="PF20239">
    <property type="entry name" value="DUF6596"/>
    <property type="match status" value="1"/>
</dbReference>
<dbReference type="GO" id="GO:0016987">
    <property type="term" value="F:sigma factor activity"/>
    <property type="evidence" value="ECO:0007669"/>
    <property type="project" value="InterPro"/>
</dbReference>
<sequence>MRHIEMIEDAVQFALTTALDNWIREQIPKNPSAWLFRVASNKLVSELRSETRHNELLQDNLEQLSRRAAEPSQFHLPNELEDEMLRMLFICCDHKVPIESQLIFALKSLCGFSISEIAIRLFSSEANIYKRLSRARNTLKKISPPSFELSNSDYIKRLPSVTRILYLMFTEGHLSSNVDFAIRKDLCEEAIRLTLILVNHSVGDNPECHALLSLMFLNLSRMSAREDMSGALLLLEEQNRELWDRGCIEHGLYWLAKSADGQHFSRYHAEAGVAAEHCLASSYKKTNWERIVDCYLLLEQSAPSALHQLNRAIAIAEWKGPQAGLEVLQANTPPSWLASNYLWSAVLADLHLRAREYQLGEYYSIEAIHSAPSQQICDLLKRRFAKSRGEGQ</sequence>
<evidence type="ECO:0000259" key="1">
    <source>
        <dbReference type="Pfam" id="PF08281"/>
    </source>
</evidence>
<dbReference type="PANTHER" id="PTHR47756:SF2">
    <property type="entry name" value="BLL6612 PROTEIN"/>
    <property type="match status" value="1"/>
</dbReference>
<reference evidence="3 4" key="1">
    <citation type="submission" date="2008-02" db="EMBL/GenBank/DDBJ databases">
        <title>Complete sequence of Shewanella woodyi ATCC 51908.</title>
        <authorList>
            <consortium name="US DOE Joint Genome Institute"/>
            <person name="Copeland A."/>
            <person name="Lucas S."/>
            <person name="Lapidus A."/>
            <person name="Glavina del Rio T."/>
            <person name="Dalin E."/>
            <person name="Tice H."/>
            <person name="Bruce D."/>
            <person name="Goodwin L."/>
            <person name="Pitluck S."/>
            <person name="Sims D."/>
            <person name="Brettin T."/>
            <person name="Detter J.C."/>
            <person name="Han C."/>
            <person name="Kuske C.R."/>
            <person name="Schmutz J."/>
            <person name="Larimer F."/>
            <person name="Land M."/>
            <person name="Hauser L."/>
            <person name="Kyrpides N."/>
            <person name="Lykidis A."/>
            <person name="Zhao J.-S."/>
            <person name="Richardson P."/>
        </authorList>
    </citation>
    <scope>NUCLEOTIDE SEQUENCE [LARGE SCALE GENOMIC DNA]</scope>
    <source>
        <strain evidence="4">ATCC 51908 / MS32</strain>
    </source>
</reference>
<organism evidence="3 4">
    <name type="scientific">Shewanella woodyi (strain ATCC 51908 / MS32)</name>
    <dbReference type="NCBI Taxonomy" id="392500"/>
    <lineage>
        <taxon>Bacteria</taxon>
        <taxon>Pseudomonadati</taxon>
        <taxon>Pseudomonadota</taxon>
        <taxon>Gammaproteobacteria</taxon>
        <taxon>Alteromonadales</taxon>
        <taxon>Shewanellaceae</taxon>
        <taxon>Shewanella</taxon>
    </lineage>
</organism>
<dbReference type="GO" id="GO:0006352">
    <property type="term" value="P:DNA-templated transcription initiation"/>
    <property type="evidence" value="ECO:0007669"/>
    <property type="project" value="InterPro"/>
</dbReference>
<dbReference type="eggNOG" id="COG4941">
    <property type="taxonomic scope" value="Bacteria"/>
</dbReference>
<dbReference type="Pfam" id="PF08281">
    <property type="entry name" value="Sigma70_r4_2"/>
    <property type="match status" value="1"/>
</dbReference>
<dbReference type="Proteomes" id="UP000002168">
    <property type="component" value="Chromosome"/>
</dbReference>
<feature type="domain" description="RNA polymerase sigma factor 70 region 4 type 2" evidence="1">
    <location>
        <begin position="97"/>
        <end position="139"/>
    </location>
</feature>
<dbReference type="PANTHER" id="PTHR47756">
    <property type="entry name" value="BLL6612 PROTEIN-RELATED"/>
    <property type="match status" value="1"/>
</dbReference>
<evidence type="ECO:0000313" key="4">
    <source>
        <dbReference type="Proteomes" id="UP000002168"/>
    </source>
</evidence>
<dbReference type="InterPro" id="IPR036388">
    <property type="entry name" value="WH-like_DNA-bd_sf"/>
</dbReference>
<dbReference type="SUPFAM" id="SSF88659">
    <property type="entry name" value="Sigma3 and sigma4 domains of RNA polymerase sigma factors"/>
    <property type="match status" value="1"/>
</dbReference>
<dbReference type="STRING" id="392500.Swoo_2367"/>
<dbReference type="GO" id="GO:0003677">
    <property type="term" value="F:DNA binding"/>
    <property type="evidence" value="ECO:0007669"/>
    <property type="project" value="InterPro"/>
</dbReference>
<feature type="domain" description="DUF6596" evidence="2">
    <location>
        <begin position="157"/>
        <end position="258"/>
    </location>
</feature>
<accession>B1KFA5</accession>
<dbReference type="EMBL" id="CP000961">
    <property type="protein sequence ID" value="ACA86646.1"/>
    <property type="molecule type" value="Genomic_DNA"/>
</dbReference>
<dbReference type="InterPro" id="IPR013324">
    <property type="entry name" value="RNA_pol_sigma_r3/r4-like"/>
</dbReference>
<dbReference type="HOGENOM" id="CLU_035311_1_2_6"/>
<dbReference type="SUPFAM" id="SSF88946">
    <property type="entry name" value="Sigma2 domain of RNA polymerase sigma factors"/>
    <property type="match status" value="1"/>
</dbReference>
<protein>
    <submittedName>
        <fullName evidence="3">Putative RNA polymerase, sigma 70 family subunit</fullName>
    </submittedName>
</protein>
<name>B1KFA5_SHEWM</name>
<dbReference type="KEGG" id="swd:Swoo_2367"/>
<keyword evidence="4" id="KW-1185">Reference proteome</keyword>
<dbReference type="InterPro" id="IPR013249">
    <property type="entry name" value="RNA_pol_sigma70_r4_t2"/>
</dbReference>
<dbReference type="AlphaFoldDB" id="B1KFA5"/>
<dbReference type="Gene3D" id="1.10.10.10">
    <property type="entry name" value="Winged helix-like DNA-binding domain superfamily/Winged helix DNA-binding domain"/>
    <property type="match status" value="1"/>
</dbReference>
<dbReference type="InterPro" id="IPR013325">
    <property type="entry name" value="RNA_pol_sigma_r2"/>
</dbReference>
<dbReference type="InterPro" id="IPR046531">
    <property type="entry name" value="DUF6596"/>
</dbReference>
<gene>
    <name evidence="3" type="ordered locus">Swoo_2367</name>
</gene>
<proteinExistence type="predicted"/>
<evidence type="ECO:0000313" key="3">
    <source>
        <dbReference type="EMBL" id="ACA86646.1"/>
    </source>
</evidence>